<dbReference type="AlphaFoldDB" id="A0A0D6JKJ2"/>
<evidence type="ECO:0000313" key="1">
    <source>
        <dbReference type="EMBL" id="CPR22180.1"/>
    </source>
</evidence>
<dbReference type="EMBL" id="LN829119">
    <property type="protein sequence ID" value="CPR22180.1"/>
    <property type="molecule type" value="Genomic_DNA"/>
</dbReference>
<sequence>MDGFETKVLLKISKRPIILAEGNYLAGQDFTSWINAHHDPVAATASGPGKRDLPPLRLIGLETGLRIS</sequence>
<proteinExistence type="predicted"/>
<organism evidence="1 2">
    <name type="scientific">Candidatus Filomicrobium marinum</name>
    <dbReference type="NCBI Taxonomy" id="1608628"/>
    <lineage>
        <taxon>Bacteria</taxon>
        <taxon>Pseudomonadati</taxon>
        <taxon>Pseudomonadota</taxon>
        <taxon>Alphaproteobacteria</taxon>
        <taxon>Hyphomicrobiales</taxon>
        <taxon>Hyphomicrobiaceae</taxon>
        <taxon>Filomicrobium</taxon>
    </lineage>
</organism>
<gene>
    <name evidence="1" type="ORF">YBN1229_v1_3613</name>
</gene>
<dbReference type="KEGG" id="fiy:BN1229_v1_3613"/>
<name>A0A0D6JKJ2_9HYPH</name>
<protein>
    <submittedName>
        <fullName evidence="1">Uncharacterized protein</fullName>
    </submittedName>
</protein>
<reference evidence="2" key="1">
    <citation type="submission" date="2015-02" db="EMBL/GenBank/DDBJ databases">
        <authorList>
            <person name="Chooi Y.-H."/>
        </authorList>
    </citation>
    <scope>NUCLEOTIDE SEQUENCE [LARGE SCALE GENOMIC DNA]</scope>
    <source>
        <strain evidence="2">strain Y</strain>
    </source>
</reference>
<accession>A0A0D6JKJ2</accession>
<evidence type="ECO:0000313" key="2">
    <source>
        <dbReference type="Proteomes" id="UP000033187"/>
    </source>
</evidence>
<keyword evidence="2" id="KW-1185">Reference proteome</keyword>
<dbReference type="KEGG" id="fil:BN1229_v1_3620"/>
<dbReference type="Proteomes" id="UP000033187">
    <property type="component" value="Chromosome 1"/>
</dbReference>